<dbReference type="GO" id="GO:0006357">
    <property type="term" value="P:regulation of transcription by RNA polymerase II"/>
    <property type="evidence" value="ECO:0007669"/>
    <property type="project" value="InterPro"/>
</dbReference>
<dbReference type="GO" id="GO:0070847">
    <property type="term" value="C:core mediator complex"/>
    <property type="evidence" value="ECO:0007669"/>
    <property type="project" value="TreeGrafter"/>
</dbReference>
<reference evidence="10 11" key="1">
    <citation type="submission" date="2018-05" db="EMBL/GenBank/DDBJ databases">
        <title>Genome sequencing and assembly of the regulated plant pathogen Lachnellula willkommii and related sister species for the development of diagnostic species identification markers.</title>
        <authorList>
            <person name="Giroux E."/>
            <person name="Bilodeau G."/>
        </authorList>
    </citation>
    <scope>NUCLEOTIDE SEQUENCE [LARGE SCALE GENOMIC DNA]</scope>
    <source>
        <strain evidence="10 11">CBS 268.59</strain>
    </source>
</reference>
<evidence type="ECO:0000256" key="6">
    <source>
        <dbReference type="ARBA" id="ARBA00023242"/>
    </source>
</evidence>
<dbReference type="Pfam" id="PF10156">
    <property type="entry name" value="Med17"/>
    <property type="match status" value="1"/>
</dbReference>
<evidence type="ECO:0000256" key="8">
    <source>
        <dbReference type="RuleBase" id="RU364140"/>
    </source>
</evidence>
<keyword evidence="6 8" id="KW-0539">Nucleus</keyword>
<accession>A0A8T9BQS4</accession>
<keyword evidence="5 8" id="KW-0804">Transcription</keyword>
<evidence type="ECO:0000256" key="1">
    <source>
        <dbReference type="ARBA" id="ARBA00004123"/>
    </source>
</evidence>
<evidence type="ECO:0000256" key="5">
    <source>
        <dbReference type="ARBA" id="ARBA00023163"/>
    </source>
</evidence>
<comment type="similarity">
    <text evidence="2 8">Belongs to the Mediator complex subunit 17 family.</text>
</comment>
<evidence type="ECO:0000256" key="3">
    <source>
        <dbReference type="ARBA" id="ARBA00019610"/>
    </source>
</evidence>
<sequence>MSSIPPDFPISLKSWPSSSSSDPSSLATLIQRINIERGGFRDISEESLRQEIAEEEAAAATSAEEEDDSSEEEDGEDEPDRMKELMTARQEMMVQLEGAQQAAGFALDFVSLLISKDKPVEASTTLSAQLKDLVGTGTMGADKIHASRVTDVQKENTKRVAKGWKIQSLNKTVDTILESATRLEKEMETETKYWEQVLAVSESGWAKSAAPAFKNQSLGALRRNPDGTISLDQGLASTDPQCVRVRIQTDGVNTGSSEVPRPAAEDAPIESLILQARNTIFSTELWQELNREARTLGAFDVRSKGDTLTVPLSAEKTIVLDLVPLGDSAPPPPGPDDSIAKGLSLCLHLLLSYSHRQNHRRRTTIPPPISATKRPNPPYSLLRALITRHSHQKAVTSLHTLLAPLCAVLKSTSLSPVPTYSITHTALQTTIKNFSLAERTILSLTDRLESIITLKLTLETTLTITSRTSQTPIAGTIFNLSLNPESELNATCSAPPSLPTIQAVEEYVFFATSCALARLYTSSKPDESGWGRTAHPNILRKLFTGGQAKQLVFDTSRVKTDTKGVKGNCMLRVAWEWMRHDAWSISSEPSKKLAESMAFGNERKAQDVYEW</sequence>
<dbReference type="GO" id="GO:0003712">
    <property type="term" value="F:transcription coregulator activity"/>
    <property type="evidence" value="ECO:0007669"/>
    <property type="project" value="InterPro"/>
</dbReference>
<comment type="subcellular location">
    <subcellularLocation>
        <location evidence="1 8">Nucleus</location>
    </subcellularLocation>
</comment>
<keyword evidence="4 8" id="KW-0805">Transcription regulation</keyword>
<dbReference type="Gene3D" id="6.10.250.2620">
    <property type="match status" value="1"/>
</dbReference>
<keyword evidence="8" id="KW-0010">Activator</keyword>
<gene>
    <name evidence="10" type="primary">srb4</name>
    <name evidence="8" type="synonym">MED17</name>
    <name evidence="10" type="ORF">LSUE1_G009853</name>
</gene>
<comment type="subunit">
    <text evidence="8">Component of the Mediator complex.</text>
</comment>
<dbReference type="PANTHER" id="PTHR13114">
    <property type="entry name" value="MEDIATOR OF RNA POLYMERASE II TRANSCRIPTION SUBUNIT 17"/>
    <property type="match status" value="1"/>
</dbReference>
<evidence type="ECO:0000313" key="10">
    <source>
        <dbReference type="EMBL" id="TVY54779.1"/>
    </source>
</evidence>
<feature type="compositionally biased region" description="Acidic residues" evidence="9">
    <location>
        <begin position="53"/>
        <end position="79"/>
    </location>
</feature>
<evidence type="ECO:0000256" key="2">
    <source>
        <dbReference type="ARBA" id="ARBA00005635"/>
    </source>
</evidence>
<keyword evidence="11" id="KW-1185">Reference proteome</keyword>
<name>A0A8T9BQS4_9HELO</name>
<feature type="region of interest" description="Disordered" evidence="9">
    <location>
        <begin position="1"/>
        <end position="25"/>
    </location>
</feature>
<evidence type="ECO:0000256" key="7">
    <source>
        <dbReference type="ARBA" id="ARBA00032014"/>
    </source>
</evidence>
<dbReference type="AlphaFoldDB" id="A0A8T9BQS4"/>
<feature type="region of interest" description="Disordered" evidence="9">
    <location>
        <begin position="45"/>
        <end position="80"/>
    </location>
</feature>
<comment type="caution">
    <text evidence="10">The sequence shown here is derived from an EMBL/GenBank/DDBJ whole genome shotgun (WGS) entry which is preliminary data.</text>
</comment>
<evidence type="ECO:0000256" key="9">
    <source>
        <dbReference type="SAM" id="MobiDB-lite"/>
    </source>
</evidence>
<dbReference type="EMBL" id="QGMK01003005">
    <property type="protein sequence ID" value="TVY54779.1"/>
    <property type="molecule type" value="Genomic_DNA"/>
</dbReference>
<feature type="non-terminal residue" evidence="10">
    <location>
        <position position="1"/>
    </location>
</feature>
<evidence type="ECO:0000256" key="4">
    <source>
        <dbReference type="ARBA" id="ARBA00023015"/>
    </source>
</evidence>
<dbReference type="Proteomes" id="UP000469558">
    <property type="component" value="Unassembled WGS sequence"/>
</dbReference>
<dbReference type="GO" id="GO:0016592">
    <property type="term" value="C:mediator complex"/>
    <property type="evidence" value="ECO:0007669"/>
    <property type="project" value="InterPro"/>
</dbReference>
<dbReference type="OrthoDB" id="5319830at2759"/>
<dbReference type="InterPro" id="IPR019313">
    <property type="entry name" value="Mediator_Med17"/>
</dbReference>
<feature type="compositionally biased region" description="Low complexity" evidence="9">
    <location>
        <begin position="9"/>
        <end position="25"/>
    </location>
</feature>
<comment type="function">
    <text evidence="8">Component of the Mediator complex, a coactivator involved in the regulated transcription of nearly all RNA polymerase II-dependent genes. Mediator functions as a bridge to convey information from gene-specific regulatory proteins to the basal RNA polymerase II transcription machinery. Mediator is recruited to promoters by direct interactions with regulatory proteins and serves as a scaffold for the assembly of a functional preinitiation complex with RNA polymerase II and the general transcription factors.</text>
</comment>
<proteinExistence type="inferred from homology"/>
<organism evidence="10 11">
    <name type="scientific">Lachnellula suecica</name>
    <dbReference type="NCBI Taxonomy" id="602035"/>
    <lineage>
        <taxon>Eukaryota</taxon>
        <taxon>Fungi</taxon>
        <taxon>Dikarya</taxon>
        <taxon>Ascomycota</taxon>
        <taxon>Pezizomycotina</taxon>
        <taxon>Leotiomycetes</taxon>
        <taxon>Helotiales</taxon>
        <taxon>Lachnaceae</taxon>
        <taxon>Lachnellula</taxon>
    </lineage>
</organism>
<evidence type="ECO:0000313" key="11">
    <source>
        <dbReference type="Proteomes" id="UP000469558"/>
    </source>
</evidence>
<dbReference type="PANTHER" id="PTHR13114:SF7">
    <property type="entry name" value="MEDIATOR OF RNA POLYMERASE II TRANSCRIPTION SUBUNIT 17"/>
    <property type="match status" value="1"/>
</dbReference>
<protein>
    <recommendedName>
        <fullName evidence="3 8">Mediator of RNA polymerase II transcription subunit 17</fullName>
    </recommendedName>
    <alternativeName>
        <fullName evidence="7 8">Mediator complex subunit 17</fullName>
    </alternativeName>
</protein>